<dbReference type="InterPro" id="IPR012924">
    <property type="entry name" value="TfuA_core"/>
</dbReference>
<dbReference type="RefSeq" id="WP_203821642.1">
    <property type="nucleotide sequence ID" value="NZ_BAAABP010000080.1"/>
</dbReference>
<reference evidence="2" key="1">
    <citation type="submission" date="2021-01" db="EMBL/GenBank/DDBJ databases">
        <title>Whole genome shotgun sequence of Actinoplanes ferrugineus NBRC 15555.</title>
        <authorList>
            <person name="Komaki H."/>
            <person name="Tamura T."/>
        </authorList>
    </citation>
    <scope>NUCLEOTIDE SEQUENCE</scope>
    <source>
        <strain evidence="2">NBRC 15555</strain>
    </source>
</reference>
<protein>
    <recommendedName>
        <fullName evidence="1">TfuA-like core domain-containing protein</fullName>
    </recommendedName>
</protein>
<dbReference type="Pfam" id="PF07812">
    <property type="entry name" value="TfuA"/>
    <property type="match status" value="1"/>
</dbReference>
<organism evidence="2 3">
    <name type="scientific">Paractinoplanes ferrugineus</name>
    <dbReference type="NCBI Taxonomy" id="113564"/>
    <lineage>
        <taxon>Bacteria</taxon>
        <taxon>Bacillati</taxon>
        <taxon>Actinomycetota</taxon>
        <taxon>Actinomycetes</taxon>
        <taxon>Micromonosporales</taxon>
        <taxon>Micromonosporaceae</taxon>
        <taxon>Paractinoplanes</taxon>
    </lineage>
</organism>
<dbReference type="EMBL" id="BOMM01000064">
    <property type="protein sequence ID" value="GIE15269.1"/>
    <property type="molecule type" value="Genomic_DNA"/>
</dbReference>
<accession>A0A919J802</accession>
<proteinExistence type="predicted"/>
<dbReference type="AlphaFoldDB" id="A0A919J802"/>
<evidence type="ECO:0000259" key="1">
    <source>
        <dbReference type="Pfam" id="PF07812"/>
    </source>
</evidence>
<gene>
    <name evidence="2" type="ORF">Afe05nite_71090</name>
</gene>
<evidence type="ECO:0000313" key="3">
    <source>
        <dbReference type="Proteomes" id="UP000598174"/>
    </source>
</evidence>
<dbReference type="Proteomes" id="UP000598174">
    <property type="component" value="Unassembled WGS sequence"/>
</dbReference>
<feature type="domain" description="TfuA-like core" evidence="1">
    <location>
        <begin position="49"/>
        <end position="167"/>
    </location>
</feature>
<keyword evidence="3" id="KW-1185">Reference proteome</keyword>
<comment type="caution">
    <text evidence="2">The sequence shown here is derived from an EMBL/GenBank/DDBJ whole genome shotgun (WGS) entry which is preliminary data.</text>
</comment>
<evidence type="ECO:0000313" key="2">
    <source>
        <dbReference type="EMBL" id="GIE15269.1"/>
    </source>
</evidence>
<name>A0A919J802_9ACTN</name>
<sequence>MSDYVFLGPSLDAAEAADLLPGALVRPPIQHGDLLRLDPAPGDRVFIVDGLFMLRAPVRHREILHYLDRGVMVAGSSSMGALRAAELWPYGMRGAGTVFELYRDGVVTDDDEVAVVHAPAEEDHRSMSEPLVNLRVALDRAARAGVLTAAEAALLLETGRDLPFRARGRRALRRAATARLGDDSFERFAAWDLAHPTDVKAEDARLLLRLAAAEDAGLRPHDAADTPIENVNTYITEAWAARAQGRTAGGVLVSDAVTVATIMVLHPEFPARHADRVLAALVDAPESADPRRVRQQAVELARERGLLPIGDPAAIYDSPMLTGSDRSRSPADAALRVLIRMFGPIDCGTLALRSLPAALRTPAVLAAARSFAGSAMQLNDRLPHPDPHRPHLRMTYRDDVVDRLLARLWDCPPGELPAAVRDHGFQHLDRLRALVEPLTAGLKVCGPPVFPGFAPVRAPHAGLVAA</sequence>